<feature type="compositionally biased region" description="Low complexity" evidence="3">
    <location>
        <begin position="40"/>
        <end position="57"/>
    </location>
</feature>
<dbReference type="SUPFAM" id="SSF47769">
    <property type="entry name" value="SAM/Pointed domain"/>
    <property type="match status" value="1"/>
</dbReference>
<reference evidence="5 6" key="1">
    <citation type="journal article" date="2014" name="Nat. Commun.">
        <title>Klebsormidium flaccidum genome reveals primary factors for plant terrestrial adaptation.</title>
        <authorList>
            <person name="Hori K."/>
            <person name="Maruyama F."/>
            <person name="Fujisawa T."/>
            <person name="Togashi T."/>
            <person name="Yamamoto N."/>
            <person name="Seo M."/>
            <person name="Sato S."/>
            <person name="Yamada T."/>
            <person name="Mori H."/>
            <person name="Tajima N."/>
            <person name="Moriyama T."/>
            <person name="Ikeuchi M."/>
            <person name="Watanabe M."/>
            <person name="Wada H."/>
            <person name="Kobayashi K."/>
            <person name="Saito M."/>
            <person name="Masuda T."/>
            <person name="Sasaki-Sekimoto Y."/>
            <person name="Mashiguchi K."/>
            <person name="Awai K."/>
            <person name="Shimojima M."/>
            <person name="Masuda S."/>
            <person name="Iwai M."/>
            <person name="Nobusawa T."/>
            <person name="Narise T."/>
            <person name="Kondo S."/>
            <person name="Saito H."/>
            <person name="Sato R."/>
            <person name="Murakawa M."/>
            <person name="Ihara Y."/>
            <person name="Oshima-Yamada Y."/>
            <person name="Ohtaka K."/>
            <person name="Satoh M."/>
            <person name="Sonobe K."/>
            <person name="Ishii M."/>
            <person name="Ohtani R."/>
            <person name="Kanamori-Sato M."/>
            <person name="Honoki R."/>
            <person name="Miyazaki D."/>
            <person name="Mochizuki H."/>
            <person name="Umetsu J."/>
            <person name="Higashi K."/>
            <person name="Shibata D."/>
            <person name="Kamiya Y."/>
            <person name="Sato N."/>
            <person name="Nakamura Y."/>
            <person name="Tabata S."/>
            <person name="Ida S."/>
            <person name="Kurokawa K."/>
            <person name="Ohta H."/>
        </authorList>
    </citation>
    <scope>NUCLEOTIDE SEQUENCE [LARGE SCALE GENOMIC DNA]</scope>
    <source>
        <strain evidence="5 6">NIES-2285</strain>
    </source>
</reference>
<keyword evidence="2" id="KW-0539">Nucleus</keyword>
<feature type="compositionally biased region" description="Basic and acidic residues" evidence="3">
    <location>
        <begin position="859"/>
        <end position="870"/>
    </location>
</feature>
<evidence type="ECO:0000313" key="5">
    <source>
        <dbReference type="EMBL" id="GAQ81079.1"/>
    </source>
</evidence>
<feature type="compositionally biased region" description="Basic and acidic residues" evidence="3">
    <location>
        <begin position="511"/>
        <end position="522"/>
    </location>
</feature>
<evidence type="ECO:0000256" key="2">
    <source>
        <dbReference type="ARBA" id="ARBA00023242"/>
    </source>
</evidence>
<dbReference type="PROSITE" id="PS50105">
    <property type="entry name" value="SAM_DOMAIN"/>
    <property type="match status" value="1"/>
</dbReference>
<feature type="compositionally biased region" description="Polar residues" evidence="3">
    <location>
        <begin position="100"/>
        <end position="122"/>
    </location>
</feature>
<dbReference type="SMART" id="SM00454">
    <property type="entry name" value="SAM"/>
    <property type="match status" value="1"/>
</dbReference>
<feature type="region of interest" description="Disordered" evidence="3">
    <location>
        <begin position="489"/>
        <end position="522"/>
    </location>
</feature>
<comment type="subcellular location">
    <subcellularLocation>
        <location evidence="1">Nucleus</location>
    </subcellularLocation>
</comment>
<evidence type="ECO:0000313" key="6">
    <source>
        <dbReference type="Proteomes" id="UP000054558"/>
    </source>
</evidence>
<protein>
    <recommendedName>
        <fullName evidence="4">SAM domain-containing protein</fullName>
    </recommendedName>
</protein>
<accession>A0A1Y1HV61</accession>
<sequence>MEAPLPEAKPEPESAPLQAPIPSIIPSEEPQFFIPEDSKPSSTPPEEATEPQEPITPDAEPQDHPPERKTSMIPKHLAALRDPPRSSKPLTPLQELLAVVNSTVENDSQGGATSEPESQPPVQESIPLKKPLKPLARLKQGVEQCQKLAPGGKQKLLGGLQKKTKGQAFAPNLKKTKKGMFKGGLKRTKAVLPEGVDVAPGGGVQIALGDAPKTPLKKETAAEMKKRVSQVAALLGREETPEEKRSHKKKIPLINIGERILIYWPMDGVFYSGKVVEHVVAKHRYTVLYDDNEMEVLDLSKEIWRPGTLDPKKERMPGEGIPPPELGLPSEGDIPHYMPPRKRRRFEKMKKWGGQTKGPKDAKAEGVMKKRRKKMKVPESGGEALGASDEGAASVQEMGAIEALLGVAGNRFGGNTPTFGAPSGNGLGRRDSEERGPIFIGLKRKRSKKGEGKLIRLAATLDRTANGGYFPGHSNGWTSPKGGFRTGGFLVPSSEPARPPRDVGANLSDVSDVKRPQELNTHHDKLSEQGQNQGFMSNGAHPDANPLTADPVLSGGKPGVNGGPVPLPPEIQQILSDFEKKKMEKEEGNKGKAGGPGKRGGHKRKRKFTPKPKGSTSRHVAKAQPLVRKRSFGETQFVELACGGALLVSAAETDGAGPRVAKAGGEMEVEKVGGETMKAEEKMPEKVRTGSRLMRSAAVVAQRRIEATAGGTIAPAEVEAYRRGGIELPRKRNKRESAPHPSYNTPPGSVPASVPDPTLQTPKTEPPVAADPPNPPASRRLWWKDVYGGQNRKPANPPEDALSEQIPKLSNTAEDAPGGQTPAAFSPVEDETKPKEGVGETKEGPGFVRRPGLEVRLGSGEKDPCLENGHDVSGVNGHAGTPTSVNAPPGNDSEHSPRDEVVNTEYGASPGEGVKATNGVDGPGAPAEDGVNRTSVTGVSEMDGVNGASDTAGVNGRGVNGIPTGKEAPGGVNMHGPETSRVESDSTAALPLHTENGSSGQMGGAWQKVAAKTLADVGGVQKWLEHVGLGRLVGLFTEHEVVDDALPHLTSDDLKEMGVKAVGTRRLILNNIELLKQGVLGEAQESVSQ</sequence>
<dbReference type="OrthoDB" id="539213at2759"/>
<feature type="region of interest" description="Disordered" evidence="3">
    <location>
        <begin position="725"/>
        <end position="983"/>
    </location>
</feature>
<dbReference type="STRING" id="105231.A0A1Y1HV61"/>
<dbReference type="PANTHER" id="PTHR12663:SF0">
    <property type="entry name" value="PRECOCIOUS DISSOCIATION OF SISTERS 5, ISOFORM A"/>
    <property type="match status" value="1"/>
</dbReference>
<dbReference type="AlphaFoldDB" id="A0A1Y1HV61"/>
<name>A0A1Y1HV61_KLENI</name>
<evidence type="ECO:0000259" key="4">
    <source>
        <dbReference type="PROSITE" id="PS50105"/>
    </source>
</evidence>
<dbReference type="Gene3D" id="1.10.150.50">
    <property type="entry name" value="Transcription Factor, Ets-1"/>
    <property type="match status" value="1"/>
</dbReference>
<feature type="compositionally biased region" description="Basic and acidic residues" evidence="3">
    <location>
        <begin position="358"/>
        <end position="368"/>
    </location>
</feature>
<dbReference type="SUPFAM" id="SSF63748">
    <property type="entry name" value="Tudor/PWWP/MBT"/>
    <property type="match status" value="1"/>
</dbReference>
<proteinExistence type="predicted"/>
<dbReference type="GO" id="GO:0005634">
    <property type="term" value="C:nucleus"/>
    <property type="evidence" value="ECO:0007669"/>
    <property type="project" value="UniProtKB-SubCell"/>
</dbReference>
<dbReference type="Proteomes" id="UP000054558">
    <property type="component" value="Unassembled WGS sequence"/>
</dbReference>
<dbReference type="InterPro" id="IPR001660">
    <property type="entry name" value="SAM"/>
</dbReference>
<feature type="region of interest" description="Disordered" evidence="3">
    <location>
        <begin position="351"/>
        <end position="388"/>
    </location>
</feature>
<keyword evidence="6" id="KW-1185">Reference proteome</keyword>
<dbReference type="CDD" id="cd09487">
    <property type="entry name" value="SAM_superfamily"/>
    <property type="match status" value="1"/>
</dbReference>
<dbReference type="EMBL" id="DF237019">
    <property type="protein sequence ID" value="GAQ81079.1"/>
    <property type="molecule type" value="Genomic_DNA"/>
</dbReference>
<gene>
    <name evidence="5" type="ORF">KFL_000700160</name>
</gene>
<feature type="compositionally biased region" description="Basic and acidic residues" evidence="3">
    <location>
        <begin position="830"/>
        <end position="843"/>
    </location>
</feature>
<feature type="compositionally biased region" description="Basic and acidic residues" evidence="3">
    <location>
        <begin position="725"/>
        <end position="738"/>
    </location>
</feature>
<dbReference type="GO" id="GO:0007064">
    <property type="term" value="P:mitotic sister chromatid cohesion"/>
    <property type="evidence" value="ECO:0007669"/>
    <property type="project" value="InterPro"/>
</dbReference>
<feature type="compositionally biased region" description="Basic and acidic residues" evidence="3">
    <location>
        <begin position="892"/>
        <end position="901"/>
    </location>
</feature>
<dbReference type="InterPro" id="IPR039776">
    <property type="entry name" value="Pds5"/>
</dbReference>
<feature type="region of interest" description="Disordered" evidence="3">
    <location>
        <begin position="1"/>
        <end position="133"/>
    </location>
</feature>
<feature type="compositionally biased region" description="Basic and acidic residues" evidence="3">
    <location>
        <begin position="308"/>
        <end position="317"/>
    </location>
</feature>
<evidence type="ECO:0000256" key="3">
    <source>
        <dbReference type="SAM" id="MobiDB-lite"/>
    </source>
</evidence>
<dbReference type="PANTHER" id="PTHR12663">
    <property type="entry name" value="ANDROGEN INDUCED INHIBITOR OF PROLIFERATION AS3 / PDS5-RELATED"/>
    <property type="match status" value="1"/>
</dbReference>
<organism evidence="5 6">
    <name type="scientific">Klebsormidium nitens</name>
    <name type="common">Green alga</name>
    <name type="synonym">Ulothrix nitens</name>
    <dbReference type="NCBI Taxonomy" id="105231"/>
    <lineage>
        <taxon>Eukaryota</taxon>
        <taxon>Viridiplantae</taxon>
        <taxon>Streptophyta</taxon>
        <taxon>Klebsormidiophyceae</taxon>
        <taxon>Klebsormidiales</taxon>
        <taxon>Klebsormidiaceae</taxon>
        <taxon>Klebsormidium</taxon>
    </lineage>
</organism>
<feature type="compositionally biased region" description="Low complexity" evidence="3">
    <location>
        <begin position="14"/>
        <end position="30"/>
    </location>
</feature>
<evidence type="ECO:0000256" key="1">
    <source>
        <dbReference type="ARBA" id="ARBA00004123"/>
    </source>
</evidence>
<feature type="compositionally biased region" description="Basic and acidic residues" evidence="3">
    <location>
        <begin position="61"/>
        <end position="70"/>
    </location>
</feature>
<feature type="region of interest" description="Disordered" evidence="3">
    <location>
        <begin position="308"/>
        <end position="339"/>
    </location>
</feature>
<dbReference type="InterPro" id="IPR013761">
    <property type="entry name" value="SAM/pointed_sf"/>
</dbReference>
<feature type="region of interest" description="Disordered" evidence="3">
    <location>
        <begin position="581"/>
        <end position="622"/>
    </location>
</feature>
<feature type="compositionally biased region" description="Basic and acidic residues" evidence="3">
    <location>
        <begin position="581"/>
        <end position="590"/>
    </location>
</feature>
<feature type="compositionally biased region" description="Basic residues" evidence="3">
    <location>
        <begin position="599"/>
        <end position="610"/>
    </location>
</feature>
<dbReference type="Pfam" id="PF07647">
    <property type="entry name" value="SAM_2"/>
    <property type="match status" value="1"/>
</dbReference>
<dbReference type="GO" id="GO:0006281">
    <property type="term" value="P:DNA repair"/>
    <property type="evidence" value="ECO:0007669"/>
    <property type="project" value="UniProtKB-ARBA"/>
</dbReference>
<feature type="domain" description="SAM" evidence="4">
    <location>
        <begin position="1015"/>
        <end position="1078"/>
    </location>
</feature>
<dbReference type="CDD" id="cd20404">
    <property type="entry name" value="Tudor_Agenet_AtEML-like"/>
    <property type="match status" value="1"/>
</dbReference>
<dbReference type="Gene3D" id="2.30.30.140">
    <property type="match status" value="1"/>
</dbReference>